<dbReference type="EC" id="1.14.17.3" evidence="4"/>
<dbReference type="Gene3D" id="2.60.120.310">
    <property type="entry name" value="Copper type II, ascorbate-dependent monooxygenase, N-terminal domain"/>
    <property type="match status" value="1"/>
</dbReference>
<dbReference type="FunFam" id="2.60.120.310:FF:000005">
    <property type="entry name" value="Peptidylglycine alpha-hydroxylating monooxygenase"/>
    <property type="match status" value="1"/>
</dbReference>
<name>A0A4Y5UGG0_CUPSA</name>
<comment type="similarity">
    <text evidence="3">Belongs to the copper type II ascorbate-dependent monooxygenase family.</text>
</comment>
<keyword evidence="5" id="KW-0964">Secreted</keyword>
<evidence type="ECO:0000256" key="12">
    <source>
        <dbReference type="ARBA" id="ARBA00023180"/>
    </source>
</evidence>
<dbReference type="PROSITE" id="PS51257">
    <property type="entry name" value="PROKAR_LIPOPROTEIN"/>
    <property type="match status" value="1"/>
</dbReference>
<dbReference type="InterPro" id="IPR036939">
    <property type="entry name" value="Cu2_ascorb_mOase_N_sf"/>
</dbReference>
<comment type="subcellular location">
    <subcellularLocation>
        <location evidence="2">Secreted</location>
    </subcellularLocation>
</comment>
<dbReference type="SUPFAM" id="SSF49742">
    <property type="entry name" value="PHM/PNGase F"/>
    <property type="match status" value="2"/>
</dbReference>
<keyword evidence="9" id="KW-0186">Copper</keyword>
<evidence type="ECO:0000256" key="14">
    <source>
        <dbReference type="SAM" id="SignalP"/>
    </source>
</evidence>
<accession>A0A4Y5UGG0</accession>
<organism evidence="17">
    <name type="scientific">Cupiennius salei</name>
    <name type="common">American wandering spider</name>
    <dbReference type="NCBI Taxonomy" id="6928"/>
    <lineage>
        <taxon>Eukaryota</taxon>
        <taxon>Metazoa</taxon>
        <taxon>Ecdysozoa</taxon>
        <taxon>Arthropoda</taxon>
        <taxon>Chelicerata</taxon>
        <taxon>Arachnida</taxon>
        <taxon>Araneae</taxon>
        <taxon>Araneomorphae</taxon>
        <taxon>Entelegynae</taxon>
        <taxon>Lycosoidea</taxon>
        <taxon>Ctenidae</taxon>
        <taxon>Cupiennius</taxon>
    </lineage>
</organism>
<dbReference type="Pfam" id="PF03712">
    <property type="entry name" value="Cu2_monoox_C"/>
    <property type="match status" value="1"/>
</dbReference>
<dbReference type="PANTHER" id="PTHR10680:SF14">
    <property type="entry name" value="PEPTIDYL-GLYCINE ALPHA-AMIDATING MONOOXYGENASE"/>
    <property type="match status" value="1"/>
</dbReference>
<evidence type="ECO:0000256" key="10">
    <source>
        <dbReference type="ARBA" id="ARBA00023033"/>
    </source>
</evidence>
<evidence type="ECO:0000256" key="11">
    <source>
        <dbReference type="ARBA" id="ARBA00023157"/>
    </source>
</evidence>
<reference evidence="17" key="1">
    <citation type="journal article" date="2019" name="Toxins">
        <title>The dual prey-inactivation strategy of spiders-in-depth venomic analysis of Cupiennius salei.</title>
        <authorList>
            <person name="Kuhn-Nentwig L."/>
            <person name="Langenegger N."/>
            <person name="Heller M."/>
            <person name="Koua D."/>
            <person name="Nentwig W."/>
        </authorList>
    </citation>
    <scope>NUCLEOTIDE SEQUENCE</scope>
    <source>
        <tissue evidence="17">Venom gland</tissue>
    </source>
</reference>
<evidence type="ECO:0000256" key="3">
    <source>
        <dbReference type="ARBA" id="ARBA00010676"/>
    </source>
</evidence>
<dbReference type="InterPro" id="IPR014784">
    <property type="entry name" value="Cu2_ascorb_mOase-like_C"/>
</dbReference>
<evidence type="ECO:0000313" key="17">
    <source>
        <dbReference type="EMBL" id="QDC23060.1"/>
    </source>
</evidence>
<keyword evidence="8" id="KW-0560">Oxidoreductase</keyword>
<feature type="signal peptide" evidence="14">
    <location>
        <begin position="1"/>
        <end position="25"/>
    </location>
</feature>
<evidence type="ECO:0000256" key="1">
    <source>
        <dbReference type="ARBA" id="ARBA00001973"/>
    </source>
</evidence>
<keyword evidence="10 17" id="KW-0503">Monooxygenase</keyword>
<keyword evidence="12" id="KW-0325">Glycoprotein</keyword>
<sequence length="353" mass="39691" precursor="true">MKSESTFNFIAKIWVLGFLTAACFADGETSKKSLLMPDVQPKVPETYLCTAFTMPKSDFEYVVAFTPNASMHTAHHILIYGCEIPGQWERDSPRLVWDCGEMSGQQSGYLRGPTCSSGSQIIYAWAKDAPPLKLPEGVAFKVGKDTGINYLVLQVHYAHVDKFLGGETDNSGIILSLLPSSTDKVTKTAGVYLLGTNGMIRAREEEHFEVACRINDPVVLHPFAFRTHTHALGKVVSGYKIDKDGKWHMIGKHNPQEPQMFYPIEDKDLTIEYGDIVAARCTMYNFRSRDTYIGPTGDDEMCNFYMMYYIDGDKPMSEKYCFSNGPNNYYWDRDSNVGYVPQEVDEGASDLEN</sequence>
<dbReference type="GO" id="GO:0005576">
    <property type="term" value="C:extracellular region"/>
    <property type="evidence" value="ECO:0007669"/>
    <property type="project" value="UniProtKB-SubCell"/>
</dbReference>
<evidence type="ECO:0000256" key="9">
    <source>
        <dbReference type="ARBA" id="ARBA00023008"/>
    </source>
</evidence>
<dbReference type="GO" id="GO:0004504">
    <property type="term" value="F:peptidylglycine monooxygenase activity"/>
    <property type="evidence" value="ECO:0007669"/>
    <property type="project" value="UniProtKB-EC"/>
</dbReference>
<comment type="cofactor">
    <cofactor evidence="1">
        <name>Cu(2+)</name>
        <dbReference type="ChEBI" id="CHEBI:29036"/>
    </cofactor>
</comment>
<keyword evidence="6" id="KW-0479">Metal-binding</keyword>
<keyword evidence="7 14" id="KW-0732">Signal</keyword>
<dbReference type="InterPro" id="IPR014783">
    <property type="entry name" value="Cu2_ascorb_mOase_CS-2"/>
</dbReference>
<dbReference type="Pfam" id="PF01082">
    <property type="entry name" value="Cu2_monooxygen"/>
    <property type="match status" value="1"/>
</dbReference>
<evidence type="ECO:0000256" key="4">
    <source>
        <dbReference type="ARBA" id="ARBA00012689"/>
    </source>
</evidence>
<evidence type="ECO:0000256" key="8">
    <source>
        <dbReference type="ARBA" id="ARBA00023002"/>
    </source>
</evidence>
<feature type="domain" description="Copper type II ascorbate-dependent monooxygenase C-terminal" evidence="16">
    <location>
        <begin position="188"/>
        <end position="332"/>
    </location>
</feature>
<dbReference type="PROSITE" id="PS00085">
    <property type="entry name" value="CU2_MONOOXYGENASE_2"/>
    <property type="match status" value="1"/>
</dbReference>
<protein>
    <recommendedName>
        <fullName evidence="4">peptidylglycine monooxygenase</fullName>
        <ecNumber evidence="4">1.14.17.3</ecNumber>
    </recommendedName>
</protein>
<proteinExistence type="evidence at transcript level"/>
<dbReference type="InterPro" id="IPR024548">
    <property type="entry name" value="Cu2_monoox_C"/>
</dbReference>
<dbReference type="InterPro" id="IPR000323">
    <property type="entry name" value="Cu2_ascorb_mOase_N"/>
</dbReference>
<feature type="domain" description="Copper type II ascorbate-dependent monooxygenase N-terminal" evidence="15">
    <location>
        <begin position="34"/>
        <end position="162"/>
    </location>
</feature>
<evidence type="ECO:0000256" key="6">
    <source>
        <dbReference type="ARBA" id="ARBA00022723"/>
    </source>
</evidence>
<dbReference type="PANTHER" id="PTHR10680">
    <property type="entry name" value="PEPTIDYL-GLYCINE ALPHA-AMIDATING MONOOXYGENASE"/>
    <property type="match status" value="1"/>
</dbReference>
<feature type="chain" id="PRO_5021274115" description="peptidylglycine monooxygenase" evidence="14">
    <location>
        <begin position="26"/>
        <end position="353"/>
    </location>
</feature>
<keyword evidence="11" id="KW-1015">Disulfide bond</keyword>
<dbReference type="FunFam" id="2.60.120.230:FF:000002">
    <property type="entry name" value="Peptidyl-glycine alpha-amidating monooxygenase B"/>
    <property type="match status" value="1"/>
</dbReference>
<evidence type="ECO:0000256" key="7">
    <source>
        <dbReference type="ARBA" id="ARBA00022729"/>
    </source>
</evidence>
<dbReference type="Gene3D" id="2.60.120.230">
    <property type="match status" value="1"/>
</dbReference>
<evidence type="ECO:0000256" key="2">
    <source>
        <dbReference type="ARBA" id="ARBA00004613"/>
    </source>
</evidence>
<dbReference type="GO" id="GO:0005507">
    <property type="term" value="F:copper ion binding"/>
    <property type="evidence" value="ECO:0007669"/>
    <property type="project" value="InterPro"/>
</dbReference>
<dbReference type="EMBL" id="MH766628">
    <property type="protein sequence ID" value="QDC23060.1"/>
    <property type="molecule type" value="mRNA"/>
</dbReference>
<dbReference type="AlphaFoldDB" id="A0A4Y5UGG0"/>
<evidence type="ECO:0000259" key="16">
    <source>
        <dbReference type="Pfam" id="PF03712"/>
    </source>
</evidence>
<dbReference type="InterPro" id="IPR008977">
    <property type="entry name" value="PHM/PNGase_F_dom_sf"/>
</dbReference>
<evidence type="ECO:0000259" key="15">
    <source>
        <dbReference type="Pfam" id="PF01082"/>
    </source>
</evidence>
<evidence type="ECO:0000256" key="13">
    <source>
        <dbReference type="ARBA" id="ARBA00048431"/>
    </source>
</evidence>
<evidence type="ECO:0000256" key="5">
    <source>
        <dbReference type="ARBA" id="ARBA00022525"/>
    </source>
</evidence>
<comment type="catalytic activity">
    <reaction evidence="13">
        <text>a [peptide]-C-terminal glycine + 2 L-ascorbate + O2 = a [peptide]-C-terminal (2S)-2-hydroxyglycine + 2 monodehydro-L-ascorbate radical + H2O</text>
        <dbReference type="Rhea" id="RHEA:21452"/>
        <dbReference type="Rhea" id="RHEA-COMP:13486"/>
        <dbReference type="Rhea" id="RHEA-COMP:15321"/>
        <dbReference type="ChEBI" id="CHEBI:15377"/>
        <dbReference type="ChEBI" id="CHEBI:15379"/>
        <dbReference type="ChEBI" id="CHEBI:38290"/>
        <dbReference type="ChEBI" id="CHEBI:59513"/>
        <dbReference type="ChEBI" id="CHEBI:137000"/>
        <dbReference type="ChEBI" id="CHEBI:142768"/>
        <dbReference type="EC" id="1.14.17.3"/>
    </reaction>
</comment>